<evidence type="ECO:0000313" key="1">
    <source>
        <dbReference type="EMBL" id="MFC7279372.1"/>
    </source>
</evidence>
<accession>A0ABW2I3E0</accession>
<dbReference type="Proteomes" id="UP001596548">
    <property type="component" value="Unassembled WGS sequence"/>
</dbReference>
<dbReference type="Gene3D" id="3.10.450.50">
    <property type="match status" value="1"/>
</dbReference>
<gene>
    <name evidence="1" type="ORF">ACFQS1_35870</name>
</gene>
<sequence length="128" mass="13768">MQATLVTATFLTAVCARDIAALAACLHPLVRLRALLPDDAVVRVGPAAVAGRFGVWLGGWDDAEVLRSEMWQVAGRSAVAYRLVLRDRAGPTMELEHQLYCDVADGRLRAIDLLGVGPGHSDHAVARR</sequence>
<protein>
    <recommendedName>
        <fullName evidence="3">SnoaL-like domain-containing protein</fullName>
    </recommendedName>
</protein>
<dbReference type="RefSeq" id="WP_378976637.1">
    <property type="nucleotide sequence ID" value="NZ_JBHTBJ010000049.1"/>
</dbReference>
<reference evidence="2" key="1">
    <citation type="journal article" date="2019" name="Int. J. Syst. Evol. Microbiol.">
        <title>The Global Catalogue of Microorganisms (GCM) 10K type strain sequencing project: providing services to taxonomists for standard genome sequencing and annotation.</title>
        <authorList>
            <consortium name="The Broad Institute Genomics Platform"/>
            <consortium name="The Broad Institute Genome Sequencing Center for Infectious Disease"/>
            <person name="Wu L."/>
            <person name="Ma J."/>
        </authorList>
    </citation>
    <scope>NUCLEOTIDE SEQUENCE [LARGE SCALE GENOMIC DNA]</scope>
    <source>
        <strain evidence="2">XZYJT-10</strain>
    </source>
</reference>
<proteinExistence type="predicted"/>
<keyword evidence="2" id="KW-1185">Reference proteome</keyword>
<organism evidence="1 2">
    <name type="scientific">Paractinoplanes rhizophilus</name>
    <dbReference type="NCBI Taxonomy" id="1416877"/>
    <lineage>
        <taxon>Bacteria</taxon>
        <taxon>Bacillati</taxon>
        <taxon>Actinomycetota</taxon>
        <taxon>Actinomycetes</taxon>
        <taxon>Micromonosporales</taxon>
        <taxon>Micromonosporaceae</taxon>
        <taxon>Paractinoplanes</taxon>
    </lineage>
</organism>
<dbReference type="EMBL" id="JBHTBJ010000049">
    <property type="protein sequence ID" value="MFC7279372.1"/>
    <property type="molecule type" value="Genomic_DNA"/>
</dbReference>
<comment type="caution">
    <text evidence="1">The sequence shown here is derived from an EMBL/GenBank/DDBJ whole genome shotgun (WGS) entry which is preliminary data.</text>
</comment>
<dbReference type="InterPro" id="IPR032710">
    <property type="entry name" value="NTF2-like_dom_sf"/>
</dbReference>
<evidence type="ECO:0000313" key="2">
    <source>
        <dbReference type="Proteomes" id="UP001596548"/>
    </source>
</evidence>
<name>A0ABW2I3E0_9ACTN</name>
<evidence type="ECO:0008006" key="3">
    <source>
        <dbReference type="Google" id="ProtNLM"/>
    </source>
</evidence>
<dbReference type="SUPFAM" id="SSF54427">
    <property type="entry name" value="NTF2-like"/>
    <property type="match status" value="1"/>
</dbReference>